<dbReference type="EnsemblPlants" id="AET5Gv20631000.1">
    <property type="protein sequence ID" value="AET5Gv20631000.1"/>
    <property type="gene ID" value="AET5Gv20631000"/>
</dbReference>
<keyword evidence="1" id="KW-0812">Transmembrane</keyword>
<keyword evidence="1" id="KW-0472">Membrane</keyword>
<dbReference type="PANTHER" id="PTHR46971:SF1">
    <property type="entry name" value="CALCINEURIN B SUBUNIT (PROTEIN PHOSPHATASE 2B REGULATORY SUBUNIT)-LIKE PROTEIN"/>
    <property type="match status" value="1"/>
</dbReference>
<dbReference type="Gramene" id="AET5Gv20631000.1">
    <property type="protein sequence ID" value="AET5Gv20631000.1"/>
    <property type="gene ID" value="AET5Gv20631000"/>
</dbReference>
<reference evidence="3" key="1">
    <citation type="journal article" date="2014" name="Science">
        <title>Ancient hybridizations among the ancestral genomes of bread wheat.</title>
        <authorList>
            <consortium name="International Wheat Genome Sequencing Consortium,"/>
            <person name="Marcussen T."/>
            <person name="Sandve S.R."/>
            <person name="Heier L."/>
            <person name="Spannagl M."/>
            <person name="Pfeifer M."/>
            <person name="Jakobsen K.S."/>
            <person name="Wulff B.B."/>
            <person name="Steuernagel B."/>
            <person name="Mayer K.F."/>
            <person name="Olsen O.A."/>
        </authorList>
    </citation>
    <scope>NUCLEOTIDE SEQUENCE [LARGE SCALE GENOMIC DNA]</scope>
    <source>
        <strain evidence="3">cv. AL8/78</strain>
    </source>
</reference>
<proteinExistence type="predicted"/>
<accession>A0A453L510</accession>
<reference evidence="2" key="5">
    <citation type="journal article" date="2021" name="G3 (Bethesda)">
        <title>Aegilops tauschii genome assembly Aet v5.0 features greater sequence contiguity and improved annotation.</title>
        <authorList>
            <person name="Wang L."/>
            <person name="Zhu T."/>
            <person name="Rodriguez J.C."/>
            <person name="Deal K.R."/>
            <person name="Dubcovsky J."/>
            <person name="McGuire P.E."/>
            <person name="Lux T."/>
            <person name="Spannagl M."/>
            <person name="Mayer K.F.X."/>
            <person name="Baldrich P."/>
            <person name="Meyers B.C."/>
            <person name="Huo N."/>
            <person name="Gu Y.Q."/>
            <person name="Zhou H."/>
            <person name="Devos K.M."/>
            <person name="Bennetzen J.L."/>
            <person name="Unver T."/>
            <person name="Budak H."/>
            <person name="Gulick P.J."/>
            <person name="Galiba G."/>
            <person name="Kalapos B."/>
            <person name="Nelson D.R."/>
            <person name="Li P."/>
            <person name="You F.M."/>
            <person name="Luo M.C."/>
            <person name="Dvorak J."/>
        </authorList>
    </citation>
    <scope>NUCLEOTIDE SEQUENCE [LARGE SCALE GENOMIC DNA]</scope>
    <source>
        <strain evidence="2">cv. AL8/78</strain>
    </source>
</reference>
<keyword evidence="3" id="KW-1185">Reference proteome</keyword>
<evidence type="ECO:0000313" key="2">
    <source>
        <dbReference type="EnsemblPlants" id="AET5Gv20631000.1"/>
    </source>
</evidence>
<reference evidence="2" key="3">
    <citation type="journal article" date="2017" name="Nature">
        <title>Genome sequence of the progenitor of the wheat D genome Aegilops tauschii.</title>
        <authorList>
            <person name="Luo M.C."/>
            <person name="Gu Y.Q."/>
            <person name="Puiu D."/>
            <person name="Wang H."/>
            <person name="Twardziok S.O."/>
            <person name="Deal K.R."/>
            <person name="Huo N."/>
            <person name="Zhu T."/>
            <person name="Wang L."/>
            <person name="Wang Y."/>
            <person name="McGuire P.E."/>
            <person name="Liu S."/>
            <person name="Long H."/>
            <person name="Ramasamy R.K."/>
            <person name="Rodriguez J.C."/>
            <person name="Van S.L."/>
            <person name="Yuan L."/>
            <person name="Wang Z."/>
            <person name="Xia Z."/>
            <person name="Xiao L."/>
            <person name="Anderson O.D."/>
            <person name="Ouyang S."/>
            <person name="Liang Y."/>
            <person name="Zimin A.V."/>
            <person name="Pertea G."/>
            <person name="Qi P."/>
            <person name="Bennetzen J.L."/>
            <person name="Dai X."/>
            <person name="Dawson M.W."/>
            <person name="Muller H.G."/>
            <person name="Kugler K."/>
            <person name="Rivarola-Duarte L."/>
            <person name="Spannagl M."/>
            <person name="Mayer K.F.X."/>
            <person name="Lu F.H."/>
            <person name="Bevan M.W."/>
            <person name="Leroy P."/>
            <person name="Li P."/>
            <person name="You F.M."/>
            <person name="Sun Q."/>
            <person name="Liu Z."/>
            <person name="Lyons E."/>
            <person name="Wicker T."/>
            <person name="Salzberg S.L."/>
            <person name="Devos K.M."/>
            <person name="Dvorak J."/>
        </authorList>
    </citation>
    <scope>NUCLEOTIDE SEQUENCE [LARGE SCALE GENOMIC DNA]</scope>
    <source>
        <strain evidence="2">cv. AL8/78</strain>
    </source>
</reference>
<evidence type="ECO:0000313" key="3">
    <source>
        <dbReference type="Proteomes" id="UP000015105"/>
    </source>
</evidence>
<keyword evidence="1" id="KW-1133">Transmembrane helix</keyword>
<evidence type="ECO:0000256" key="1">
    <source>
        <dbReference type="SAM" id="Phobius"/>
    </source>
</evidence>
<feature type="transmembrane region" description="Helical" evidence="1">
    <location>
        <begin position="39"/>
        <end position="58"/>
    </location>
</feature>
<protein>
    <submittedName>
        <fullName evidence="2">Uncharacterized protein</fullName>
    </submittedName>
</protein>
<sequence>QRLLRMVDGLNFKEFVSFLSTFSARASLQQKIECNAHQVIMFLFLFLLSILKGVYVGLGLSDPYDD</sequence>
<reference evidence="2" key="4">
    <citation type="submission" date="2019-03" db="UniProtKB">
        <authorList>
            <consortium name="EnsemblPlants"/>
        </authorList>
    </citation>
    <scope>IDENTIFICATION</scope>
</reference>
<name>A0A453L510_AEGTS</name>
<dbReference type="Proteomes" id="UP000015105">
    <property type="component" value="Chromosome 5D"/>
</dbReference>
<dbReference type="AlphaFoldDB" id="A0A453L510"/>
<dbReference type="PANTHER" id="PTHR46971">
    <property type="entry name" value="CALCINEURIN B SUBUNIT (PROTEIN PHOSPHATASE 2B REGULATORY SUBUNIT)-LIKE PROTEIN"/>
    <property type="match status" value="1"/>
</dbReference>
<reference evidence="3" key="2">
    <citation type="journal article" date="2017" name="Nat. Plants">
        <title>The Aegilops tauschii genome reveals multiple impacts of transposons.</title>
        <authorList>
            <person name="Zhao G."/>
            <person name="Zou C."/>
            <person name="Li K."/>
            <person name="Wang K."/>
            <person name="Li T."/>
            <person name="Gao L."/>
            <person name="Zhang X."/>
            <person name="Wang H."/>
            <person name="Yang Z."/>
            <person name="Liu X."/>
            <person name="Jiang W."/>
            <person name="Mao L."/>
            <person name="Kong X."/>
            <person name="Jiao Y."/>
            <person name="Jia J."/>
        </authorList>
    </citation>
    <scope>NUCLEOTIDE SEQUENCE [LARGE SCALE GENOMIC DNA]</scope>
    <source>
        <strain evidence="3">cv. AL8/78</strain>
    </source>
</reference>
<organism evidence="2 3">
    <name type="scientific">Aegilops tauschii subsp. strangulata</name>
    <name type="common">Goatgrass</name>
    <dbReference type="NCBI Taxonomy" id="200361"/>
    <lineage>
        <taxon>Eukaryota</taxon>
        <taxon>Viridiplantae</taxon>
        <taxon>Streptophyta</taxon>
        <taxon>Embryophyta</taxon>
        <taxon>Tracheophyta</taxon>
        <taxon>Spermatophyta</taxon>
        <taxon>Magnoliopsida</taxon>
        <taxon>Liliopsida</taxon>
        <taxon>Poales</taxon>
        <taxon>Poaceae</taxon>
        <taxon>BOP clade</taxon>
        <taxon>Pooideae</taxon>
        <taxon>Triticodae</taxon>
        <taxon>Triticeae</taxon>
        <taxon>Triticinae</taxon>
        <taxon>Aegilops</taxon>
    </lineage>
</organism>